<keyword evidence="3" id="KW-1185">Reference proteome</keyword>
<name>B4QKH5_DROSI</name>
<feature type="region of interest" description="Disordered" evidence="1">
    <location>
        <begin position="43"/>
        <end position="73"/>
    </location>
</feature>
<dbReference type="AlphaFoldDB" id="B4QKH5"/>
<protein>
    <submittedName>
        <fullName evidence="2">GD14512</fullName>
    </submittedName>
</protein>
<evidence type="ECO:0000313" key="3">
    <source>
        <dbReference type="Proteomes" id="UP000000304"/>
    </source>
</evidence>
<dbReference type="Proteomes" id="UP000000304">
    <property type="component" value="Chromosome 3L"/>
</dbReference>
<dbReference type="HOGENOM" id="CLU_2760503_0_0_1"/>
<dbReference type="OMA" id="NDRHISD"/>
<evidence type="ECO:0000256" key="1">
    <source>
        <dbReference type="SAM" id="MobiDB-lite"/>
    </source>
</evidence>
<reference evidence="2 3" key="1">
    <citation type="journal article" date="2007" name="Nature">
        <title>Evolution of genes and genomes on the Drosophila phylogeny.</title>
        <authorList>
            <consortium name="Drosophila 12 Genomes Consortium"/>
            <person name="Clark A.G."/>
            <person name="Eisen M.B."/>
            <person name="Smith D.R."/>
            <person name="Bergman C.M."/>
            <person name="Oliver B."/>
            <person name="Markow T.A."/>
            <person name="Kaufman T.C."/>
            <person name="Kellis M."/>
            <person name="Gelbart W."/>
            <person name="Iyer V.N."/>
            <person name="Pollard D.A."/>
            <person name="Sackton T.B."/>
            <person name="Larracuente A.M."/>
            <person name="Singh N.D."/>
            <person name="Abad J.P."/>
            <person name="Abt D.N."/>
            <person name="Adryan B."/>
            <person name="Aguade M."/>
            <person name="Akashi H."/>
            <person name="Anderson W.W."/>
            <person name="Aquadro C.F."/>
            <person name="Ardell D.H."/>
            <person name="Arguello R."/>
            <person name="Artieri C.G."/>
            <person name="Barbash D.A."/>
            <person name="Barker D."/>
            <person name="Barsanti P."/>
            <person name="Batterham P."/>
            <person name="Batzoglou S."/>
            <person name="Begun D."/>
            <person name="Bhutkar A."/>
            <person name="Blanco E."/>
            <person name="Bosak S.A."/>
            <person name="Bradley R.K."/>
            <person name="Brand A.D."/>
            <person name="Brent M.R."/>
            <person name="Brooks A.N."/>
            <person name="Brown R.H."/>
            <person name="Butlin R.K."/>
            <person name="Caggese C."/>
            <person name="Calvi B.R."/>
            <person name="Bernardo de Carvalho A."/>
            <person name="Caspi A."/>
            <person name="Castrezana S."/>
            <person name="Celniker S.E."/>
            <person name="Chang J.L."/>
            <person name="Chapple C."/>
            <person name="Chatterji S."/>
            <person name="Chinwalla A."/>
            <person name="Civetta A."/>
            <person name="Clifton S.W."/>
            <person name="Comeron J.M."/>
            <person name="Costello J.C."/>
            <person name="Coyne J.A."/>
            <person name="Daub J."/>
            <person name="David R.G."/>
            <person name="Delcher A.L."/>
            <person name="Delehaunty K."/>
            <person name="Do C.B."/>
            <person name="Ebling H."/>
            <person name="Edwards K."/>
            <person name="Eickbush T."/>
            <person name="Evans J.D."/>
            <person name="Filipski A."/>
            <person name="Findeiss S."/>
            <person name="Freyhult E."/>
            <person name="Fulton L."/>
            <person name="Fulton R."/>
            <person name="Garcia A.C."/>
            <person name="Gardiner A."/>
            <person name="Garfield D.A."/>
            <person name="Garvin B.E."/>
            <person name="Gibson G."/>
            <person name="Gilbert D."/>
            <person name="Gnerre S."/>
            <person name="Godfrey J."/>
            <person name="Good R."/>
            <person name="Gotea V."/>
            <person name="Gravely B."/>
            <person name="Greenberg A.J."/>
            <person name="Griffiths-Jones S."/>
            <person name="Gross S."/>
            <person name="Guigo R."/>
            <person name="Gustafson E.A."/>
            <person name="Haerty W."/>
            <person name="Hahn M.W."/>
            <person name="Halligan D.L."/>
            <person name="Halpern A.L."/>
            <person name="Halter G.M."/>
            <person name="Han M.V."/>
            <person name="Heger A."/>
            <person name="Hillier L."/>
            <person name="Hinrichs A.S."/>
            <person name="Holmes I."/>
            <person name="Hoskins R.A."/>
            <person name="Hubisz M.J."/>
            <person name="Hultmark D."/>
            <person name="Huntley M.A."/>
            <person name="Jaffe D.B."/>
            <person name="Jagadeeshan S."/>
            <person name="Jeck W.R."/>
            <person name="Johnson J."/>
            <person name="Jones C.D."/>
            <person name="Jordan W.C."/>
            <person name="Karpen G.H."/>
            <person name="Kataoka E."/>
            <person name="Keightley P.D."/>
            <person name="Kheradpour P."/>
            <person name="Kirkness E.F."/>
            <person name="Koerich L.B."/>
            <person name="Kristiansen K."/>
            <person name="Kudrna D."/>
            <person name="Kulathinal R.J."/>
            <person name="Kumar S."/>
            <person name="Kwok R."/>
            <person name="Lander E."/>
            <person name="Langley C.H."/>
            <person name="Lapoint R."/>
            <person name="Lazzaro B.P."/>
            <person name="Lee S.J."/>
            <person name="Levesque L."/>
            <person name="Li R."/>
            <person name="Lin C.F."/>
            <person name="Lin M.F."/>
            <person name="Lindblad-Toh K."/>
            <person name="Llopart A."/>
            <person name="Long M."/>
            <person name="Low L."/>
            <person name="Lozovsky E."/>
            <person name="Lu J."/>
            <person name="Luo M."/>
            <person name="Machado C.A."/>
            <person name="Makalowski W."/>
            <person name="Marzo M."/>
            <person name="Matsuda M."/>
            <person name="Matzkin L."/>
            <person name="McAllister B."/>
            <person name="McBride C.S."/>
            <person name="McKernan B."/>
            <person name="McKernan K."/>
            <person name="Mendez-Lago M."/>
            <person name="Minx P."/>
            <person name="Mollenhauer M.U."/>
            <person name="Montooth K."/>
            <person name="Mount S.M."/>
            <person name="Mu X."/>
            <person name="Myers E."/>
            <person name="Negre B."/>
            <person name="Newfeld S."/>
            <person name="Nielsen R."/>
            <person name="Noor M.A."/>
            <person name="O'Grady P."/>
            <person name="Pachter L."/>
            <person name="Papaceit M."/>
            <person name="Parisi M.J."/>
            <person name="Parisi M."/>
            <person name="Parts L."/>
            <person name="Pedersen J.S."/>
            <person name="Pesole G."/>
            <person name="Phillippy A.M."/>
            <person name="Ponting C.P."/>
            <person name="Pop M."/>
            <person name="Porcelli D."/>
            <person name="Powell J.R."/>
            <person name="Prohaska S."/>
            <person name="Pruitt K."/>
            <person name="Puig M."/>
            <person name="Quesneville H."/>
            <person name="Ram K.R."/>
            <person name="Rand D."/>
            <person name="Rasmussen M.D."/>
            <person name="Reed L.K."/>
            <person name="Reenan R."/>
            <person name="Reily A."/>
            <person name="Remington K.A."/>
            <person name="Rieger T.T."/>
            <person name="Ritchie M.G."/>
            <person name="Robin C."/>
            <person name="Rogers Y.H."/>
            <person name="Rohde C."/>
            <person name="Rozas J."/>
            <person name="Rubenfield M.J."/>
            <person name="Ruiz A."/>
            <person name="Russo S."/>
            <person name="Salzberg S.L."/>
            <person name="Sanchez-Gracia A."/>
            <person name="Saranga D.J."/>
            <person name="Sato H."/>
            <person name="Schaeffer S.W."/>
            <person name="Schatz M.C."/>
            <person name="Schlenke T."/>
            <person name="Schwartz R."/>
            <person name="Segarra C."/>
            <person name="Singh R.S."/>
            <person name="Sirot L."/>
            <person name="Sirota M."/>
            <person name="Sisneros N.B."/>
            <person name="Smith C.D."/>
            <person name="Smith T.F."/>
            <person name="Spieth J."/>
            <person name="Stage D.E."/>
            <person name="Stark A."/>
            <person name="Stephan W."/>
            <person name="Strausberg R.L."/>
            <person name="Strempel S."/>
            <person name="Sturgill D."/>
            <person name="Sutton G."/>
            <person name="Sutton G.G."/>
            <person name="Tao W."/>
            <person name="Teichmann S."/>
            <person name="Tobari Y.N."/>
            <person name="Tomimura Y."/>
            <person name="Tsolas J.M."/>
            <person name="Valente V.L."/>
            <person name="Venter E."/>
            <person name="Venter J.C."/>
            <person name="Vicario S."/>
            <person name="Vieira F.G."/>
            <person name="Vilella A.J."/>
            <person name="Villasante A."/>
            <person name="Walenz B."/>
            <person name="Wang J."/>
            <person name="Wasserman M."/>
            <person name="Watts T."/>
            <person name="Wilson D."/>
            <person name="Wilson R.K."/>
            <person name="Wing R.A."/>
            <person name="Wolfner M.F."/>
            <person name="Wong A."/>
            <person name="Wong G.K."/>
            <person name="Wu C.I."/>
            <person name="Wu G."/>
            <person name="Yamamoto D."/>
            <person name="Yang H.P."/>
            <person name="Yang S.P."/>
            <person name="Yorke J.A."/>
            <person name="Yoshida K."/>
            <person name="Zdobnov E."/>
            <person name="Zhang P."/>
            <person name="Zhang Y."/>
            <person name="Zimin A.V."/>
            <person name="Baldwin J."/>
            <person name="Abdouelleil A."/>
            <person name="Abdulkadir J."/>
            <person name="Abebe A."/>
            <person name="Abera B."/>
            <person name="Abreu J."/>
            <person name="Acer S.C."/>
            <person name="Aftuck L."/>
            <person name="Alexander A."/>
            <person name="An P."/>
            <person name="Anderson E."/>
            <person name="Anderson S."/>
            <person name="Arachi H."/>
            <person name="Azer M."/>
            <person name="Bachantsang P."/>
            <person name="Barry A."/>
            <person name="Bayul T."/>
            <person name="Berlin A."/>
            <person name="Bessette D."/>
            <person name="Bloom T."/>
            <person name="Blye J."/>
            <person name="Boguslavskiy L."/>
            <person name="Bonnet C."/>
            <person name="Boukhgalter B."/>
            <person name="Bourzgui I."/>
            <person name="Brown A."/>
            <person name="Cahill P."/>
            <person name="Channer S."/>
            <person name="Cheshatsang Y."/>
            <person name="Chuda L."/>
            <person name="Citroen M."/>
            <person name="Collymore A."/>
            <person name="Cooke P."/>
            <person name="Costello M."/>
            <person name="D'Aco K."/>
            <person name="Daza R."/>
            <person name="De Haan G."/>
            <person name="DeGray S."/>
            <person name="DeMaso C."/>
            <person name="Dhargay N."/>
            <person name="Dooley K."/>
            <person name="Dooley E."/>
            <person name="Doricent M."/>
            <person name="Dorje P."/>
            <person name="Dorjee K."/>
            <person name="Dupes A."/>
            <person name="Elong R."/>
            <person name="Falk J."/>
            <person name="Farina A."/>
            <person name="Faro S."/>
            <person name="Ferguson D."/>
            <person name="Fisher S."/>
            <person name="Foley C.D."/>
            <person name="Franke A."/>
            <person name="Friedrich D."/>
            <person name="Gadbois L."/>
            <person name="Gearin G."/>
            <person name="Gearin C.R."/>
            <person name="Giannoukos G."/>
            <person name="Goode T."/>
            <person name="Graham J."/>
            <person name="Grandbois E."/>
            <person name="Grewal S."/>
            <person name="Gyaltsen K."/>
            <person name="Hafez N."/>
            <person name="Hagos B."/>
            <person name="Hall J."/>
            <person name="Henson C."/>
            <person name="Hollinger A."/>
            <person name="Honan T."/>
            <person name="Huard M.D."/>
            <person name="Hughes L."/>
            <person name="Hurhula B."/>
            <person name="Husby M.E."/>
            <person name="Kamat A."/>
            <person name="Kanga B."/>
            <person name="Kashin S."/>
            <person name="Khazanovich D."/>
            <person name="Kisner P."/>
            <person name="Lance K."/>
            <person name="Lara M."/>
            <person name="Lee W."/>
            <person name="Lennon N."/>
            <person name="Letendre F."/>
            <person name="LeVine R."/>
            <person name="Lipovsky A."/>
            <person name="Liu X."/>
            <person name="Liu J."/>
            <person name="Liu S."/>
            <person name="Lokyitsang T."/>
            <person name="Lokyitsang Y."/>
            <person name="Lubonja R."/>
            <person name="Lui A."/>
            <person name="MacDonald P."/>
            <person name="Magnisalis V."/>
            <person name="Maru K."/>
            <person name="Matthews C."/>
            <person name="McCusker W."/>
            <person name="McDonough S."/>
            <person name="Mehta T."/>
            <person name="Meldrim J."/>
            <person name="Meneus L."/>
            <person name="Mihai O."/>
            <person name="Mihalev A."/>
            <person name="Mihova T."/>
            <person name="Mittelman R."/>
            <person name="Mlenga V."/>
            <person name="Montmayeur A."/>
            <person name="Mulrain L."/>
            <person name="Navidi A."/>
            <person name="Naylor J."/>
            <person name="Negash T."/>
            <person name="Nguyen T."/>
            <person name="Nguyen N."/>
            <person name="Nicol R."/>
            <person name="Norbu C."/>
            <person name="Norbu N."/>
            <person name="Novod N."/>
            <person name="O'Neill B."/>
            <person name="Osman S."/>
            <person name="Markiewicz E."/>
            <person name="Oyono O.L."/>
            <person name="Patti C."/>
            <person name="Phunkhang P."/>
            <person name="Pierre F."/>
            <person name="Priest M."/>
            <person name="Raghuraman S."/>
            <person name="Rege F."/>
            <person name="Reyes R."/>
            <person name="Rise C."/>
            <person name="Rogov P."/>
            <person name="Ross K."/>
            <person name="Ryan E."/>
            <person name="Settipalli S."/>
            <person name="Shea T."/>
            <person name="Sherpa N."/>
            <person name="Shi L."/>
            <person name="Shih D."/>
            <person name="Sparrow T."/>
            <person name="Spaulding J."/>
            <person name="Stalker J."/>
            <person name="Stange-Thomann N."/>
            <person name="Stavropoulos S."/>
            <person name="Stone C."/>
            <person name="Strader C."/>
            <person name="Tesfaye S."/>
            <person name="Thomson T."/>
            <person name="Thoulutsang Y."/>
            <person name="Thoulutsang D."/>
            <person name="Topham K."/>
            <person name="Topping I."/>
            <person name="Tsamla T."/>
            <person name="Vassiliev H."/>
            <person name="Vo A."/>
            <person name="Wangchuk T."/>
            <person name="Wangdi T."/>
            <person name="Weiand M."/>
            <person name="Wilkinson J."/>
            <person name="Wilson A."/>
            <person name="Yadav S."/>
            <person name="Young G."/>
            <person name="Yu Q."/>
            <person name="Zembek L."/>
            <person name="Zhong D."/>
            <person name="Zimmer A."/>
            <person name="Zwirko Z."/>
            <person name="Jaffe D.B."/>
            <person name="Alvarez P."/>
            <person name="Brockman W."/>
            <person name="Butler J."/>
            <person name="Chin C."/>
            <person name="Gnerre S."/>
            <person name="Grabherr M."/>
            <person name="Kleber M."/>
            <person name="Mauceli E."/>
            <person name="MacCallum I."/>
        </authorList>
    </citation>
    <scope>NUCLEOTIDE SEQUENCE [LARGE SCALE GENOMIC DNA]</scope>
    <source>
        <strain evidence="3">white501</strain>
    </source>
</reference>
<proteinExistence type="predicted"/>
<organism evidence="2 3">
    <name type="scientific">Drosophila simulans</name>
    <name type="common">Fruit fly</name>
    <dbReference type="NCBI Taxonomy" id="7240"/>
    <lineage>
        <taxon>Eukaryota</taxon>
        <taxon>Metazoa</taxon>
        <taxon>Ecdysozoa</taxon>
        <taxon>Arthropoda</taxon>
        <taxon>Hexapoda</taxon>
        <taxon>Insecta</taxon>
        <taxon>Pterygota</taxon>
        <taxon>Neoptera</taxon>
        <taxon>Endopterygota</taxon>
        <taxon>Diptera</taxon>
        <taxon>Brachycera</taxon>
        <taxon>Muscomorpha</taxon>
        <taxon>Ephydroidea</taxon>
        <taxon>Drosophilidae</taxon>
        <taxon>Drosophila</taxon>
        <taxon>Sophophora</taxon>
    </lineage>
</organism>
<gene>
    <name evidence="2" type="primary">Dsim\GD14512</name>
    <name evidence="2" type="ORF">Dsim_GD14512</name>
</gene>
<evidence type="ECO:0000313" key="2">
    <source>
        <dbReference type="EMBL" id="EDX10486.1"/>
    </source>
</evidence>
<feature type="compositionally biased region" description="Polar residues" evidence="1">
    <location>
        <begin position="43"/>
        <end position="52"/>
    </location>
</feature>
<sequence>MLKNEILCRDTKIFGKPAAQITSRRRAPQLNDRHISDELAKQTQLKSKTITGSPREGRQCAVPTPRIRLGPGG</sequence>
<dbReference type="EMBL" id="CM000363">
    <property type="protein sequence ID" value="EDX10486.1"/>
    <property type="molecule type" value="Genomic_DNA"/>
</dbReference>
<accession>B4QKH5</accession>